<evidence type="ECO:0000256" key="4">
    <source>
        <dbReference type="ARBA" id="ARBA00023015"/>
    </source>
</evidence>
<dbReference type="InterPro" id="IPR012337">
    <property type="entry name" value="RNaseH-like_sf"/>
</dbReference>
<dbReference type="EMBL" id="JABFOF010000007">
    <property type="protein sequence ID" value="KAG2391054.1"/>
    <property type="molecule type" value="Genomic_DNA"/>
</dbReference>
<keyword evidence="4" id="KW-0805">Transcription regulation</keyword>
<dbReference type="PANTHER" id="PTHR46481">
    <property type="entry name" value="ZINC FINGER BED DOMAIN-CONTAINING PROTEIN 4"/>
    <property type="match status" value="1"/>
</dbReference>
<name>A0A8T0K1T0_PHAAN</name>
<proteinExistence type="predicted"/>
<keyword evidence="1" id="KW-0479">Metal-binding</keyword>
<feature type="domain" description="BED-type" evidence="8">
    <location>
        <begin position="31"/>
        <end position="121"/>
    </location>
</feature>
<accession>A0A8T0K1T0</accession>
<organism evidence="9 10">
    <name type="scientific">Phaseolus angularis</name>
    <name type="common">Azuki bean</name>
    <name type="synonym">Vigna angularis</name>
    <dbReference type="NCBI Taxonomy" id="3914"/>
    <lineage>
        <taxon>Eukaryota</taxon>
        <taxon>Viridiplantae</taxon>
        <taxon>Streptophyta</taxon>
        <taxon>Embryophyta</taxon>
        <taxon>Tracheophyta</taxon>
        <taxon>Spermatophyta</taxon>
        <taxon>Magnoliopsida</taxon>
        <taxon>eudicotyledons</taxon>
        <taxon>Gunneridae</taxon>
        <taxon>Pentapetalae</taxon>
        <taxon>rosids</taxon>
        <taxon>fabids</taxon>
        <taxon>Fabales</taxon>
        <taxon>Fabaceae</taxon>
        <taxon>Papilionoideae</taxon>
        <taxon>50 kb inversion clade</taxon>
        <taxon>NPAAA clade</taxon>
        <taxon>indigoferoid/millettioid clade</taxon>
        <taxon>Phaseoleae</taxon>
        <taxon>Vigna</taxon>
    </lineage>
</organism>
<reference evidence="9 10" key="1">
    <citation type="submission" date="2020-05" db="EMBL/GenBank/DDBJ databases">
        <title>Vigna angularis (adzuki bean) Var. LongXiaoDou No. 4 denovo assembly.</title>
        <authorList>
            <person name="Xiang H."/>
        </authorList>
    </citation>
    <scope>NUCLEOTIDE SEQUENCE [LARGE SCALE GENOMIC DNA]</scope>
    <source>
        <tissue evidence="9">Leaf</tissue>
    </source>
</reference>
<dbReference type="InterPro" id="IPR036236">
    <property type="entry name" value="Znf_C2H2_sf"/>
</dbReference>
<comment type="caution">
    <text evidence="9">The sequence shown here is derived from an EMBL/GenBank/DDBJ whole genome shotgun (WGS) entry which is preliminary data.</text>
</comment>
<evidence type="ECO:0000313" key="10">
    <source>
        <dbReference type="Proteomes" id="UP000743370"/>
    </source>
</evidence>
<dbReference type="InterPro" id="IPR003656">
    <property type="entry name" value="Znf_BED"/>
</dbReference>
<dbReference type="SUPFAM" id="SSF57667">
    <property type="entry name" value="beta-beta-alpha zinc fingers"/>
    <property type="match status" value="1"/>
</dbReference>
<keyword evidence="5" id="KW-0804">Transcription</keyword>
<feature type="region of interest" description="Disordered" evidence="7">
    <location>
        <begin position="1"/>
        <end position="29"/>
    </location>
</feature>
<evidence type="ECO:0000256" key="3">
    <source>
        <dbReference type="ARBA" id="ARBA00022833"/>
    </source>
</evidence>
<evidence type="ECO:0000313" key="9">
    <source>
        <dbReference type="EMBL" id="KAG2391054.1"/>
    </source>
</evidence>
<evidence type="ECO:0000256" key="2">
    <source>
        <dbReference type="ARBA" id="ARBA00022771"/>
    </source>
</evidence>
<dbReference type="PANTHER" id="PTHR46481:SF6">
    <property type="entry name" value="ZINC FINGER BED DOMAIN-CONTAINING PROTEIN RICESLEEPER 2-LIKE"/>
    <property type="match status" value="1"/>
</dbReference>
<keyword evidence="3" id="KW-0862">Zinc</keyword>
<dbReference type="SUPFAM" id="SSF53098">
    <property type="entry name" value="Ribonuclease H-like"/>
    <property type="match status" value="1"/>
</dbReference>
<evidence type="ECO:0000259" key="8">
    <source>
        <dbReference type="PROSITE" id="PS50808"/>
    </source>
</evidence>
<gene>
    <name evidence="9" type="ORF">HKW66_Vig0131850</name>
</gene>
<dbReference type="PROSITE" id="PS50808">
    <property type="entry name" value="ZF_BED"/>
    <property type="match status" value="1"/>
</dbReference>
<dbReference type="AlphaFoldDB" id="A0A8T0K1T0"/>
<protein>
    <submittedName>
        <fullName evidence="9">Zinc finger BED domain-containing protein</fullName>
    </submittedName>
</protein>
<dbReference type="InterPro" id="IPR052035">
    <property type="entry name" value="ZnF_BED_domain_contain"/>
</dbReference>
<evidence type="ECO:0000256" key="5">
    <source>
        <dbReference type="ARBA" id="ARBA00023163"/>
    </source>
</evidence>
<evidence type="ECO:0000256" key="1">
    <source>
        <dbReference type="ARBA" id="ARBA00022723"/>
    </source>
</evidence>
<dbReference type="GO" id="GO:0003677">
    <property type="term" value="F:DNA binding"/>
    <property type="evidence" value="ECO:0007669"/>
    <property type="project" value="InterPro"/>
</dbReference>
<evidence type="ECO:0000256" key="7">
    <source>
        <dbReference type="SAM" id="MobiDB-lite"/>
    </source>
</evidence>
<dbReference type="Pfam" id="PF02892">
    <property type="entry name" value="zf-BED"/>
    <property type="match status" value="1"/>
</dbReference>
<dbReference type="SMART" id="SM00614">
    <property type="entry name" value="ZnF_BED"/>
    <property type="match status" value="1"/>
</dbReference>
<dbReference type="GO" id="GO:0008270">
    <property type="term" value="F:zinc ion binding"/>
    <property type="evidence" value="ECO:0007669"/>
    <property type="project" value="UniProtKB-KW"/>
</dbReference>
<dbReference type="Proteomes" id="UP000743370">
    <property type="component" value="Unassembled WGS sequence"/>
</dbReference>
<evidence type="ECO:0000256" key="6">
    <source>
        <dbReference type="PROSITE-ProRule" id="PRU00027"/>
    </source>
</evidence>
<keyword evidence="2 6" id="KW-0863">Zinc-finger</keyword>
<sequence>MDHFKSNPLTLVDDLASETPGPSESATTNKKEVSNIWNFFTKIGKDEDGIEKAACKYCGNNYKVGKHPVTKNNYGTSHLSRHVNACRSIANLDVDMNLYQEGKFGTRKINQKIHRKLLARAIIKHSLPYNFVEYEGIREWIKYINPNVDMKCRNTTVSDVEKEYIEQKDKVKQIMSKIPNRICLTSDVWTAVTSEGYICLTAHFVDENWKLTSKILNFCRMKPPHRGVELESVVFDCLKQWGIDKKIFSITLDNASANNNLQDILKSHLCVHRNYYVMVSFFMYDVVLTLLI</sequence>